<dbReference type="AlphaFoldDB" id="A0A7W4K3Y9"/>
<dbReference type="Pfam" id="PF03050">
    <property type="entry name" value="DDE_Tnp_IS66"/>
    <property type="match status" value="1"/>
</dbReference>
<protein>
    <submittedName>
        <fullName evidence="2">Transposase</fullName>
    </submittedName>
</protein>
<dbReference type="PANTHER" id="PTHR33678:SF1">
    <property type="entry name" value="BLL1576 PROTEIN"/>
    <property type="match status" value="1"/>
</dbReference>
<reference evidence="2 3" key="1">
    <citation type="submission" date="2020-04" db="EMBL/GenBank/DDBJ databases">
        <title>Description of novel Gluconacetobacter.</title>
        <authorList>
            <person name="Sombolestani A."/>
        </authorList>
    </citation>
    <scope>NUCLEOTIDE SEQUENCE [LARGE SCALE GENOMIC DNA]</scope>
    <source>
        <strain evidence="2 3">LMG 22058</strain>
    </source>
</reference>
<evidence type="ECO:0000259" key="1">
    <source>
        <dbReference type="Pfam" id="PF03050"/>
    </source>
</evidence>
<name>A0A7W4K3Y9_9PROT</name>
<dbReference type="InterPro" id="IPR052344">
    <property type="entry name" value="Transposase-related"/>
</dbReference>
<gene>
    <name evidence="2" type="ORF">HLH44_21500</name>
</gene>
<comment type="caution">
    <text evidence="2">The sequence shown here is derived from an EMBL/GenBank/DDBJ whole genome shotgun (WGS) entry which is preliminary data.</text>
</comment>
<dbReference type="EMBL" id="JABEQP010000056">
    <property type="protein sequence ID" value="MBB2199948.1"/>
    <property type="molecule type" value="Genomic_DNA"/>
</dbReference>
<sequence length="92" mass="10232">MFTDDTPLPFLEPGRGRSRTGQLWAYARDDRSIGGTAAPAVVFHATPDRTAAWPARHLVGYCGILLLGAYPAPRALRRPDDQNRQCVRRGER</sequence>
<proteinExistence type="predicted"/>
<dbReference type="Proteomes" id="UP000530320">
    <property type="component" value="Unassembled WGS sequence"/>
</dbReference>
<evidence type="ECO:0000313" key="3">
    <source>
        <dbReference type="Proteomes" id="UP000530320"/>
    </source>
</evidence>
<accession>A0A7W4K3Y9</accession>
<evidence type="ECO:0000313" key="2">
    <source>
        <dbReference type="EMBL" id="MBB2199948.1"/>
    </source>
</evidence>
<feature type="domain" description="Transposase IS66 central" evidence="1">
    <location>
        <begin position="2"/>
        <end position="76"/>
    </location>
</feature>
<dbReference type="PANTHER" id="PTHR33678">
    <property type="entry name" value="BLL1576 PROTEIN"/>
    <property type="match status" value="1"/>
</dbReference>
<dbReference type="InterPro" id="IPR004291">
    <property type="entry name" value="Transposase_IS66_central"/>
</dbReference>
<organism evidence="2 3">
    <name type="scientific">Gluconacetobacter dulcium</name>
    <dbReference type="NCBI Taxonomy" id="2729096"/>
    <lineage>
        <taxon>Bacteria</taxon>
        <taxon>Pseudomonadati</taxon>
        <taxon>Pseudomonadota</taxon>
        <taxon>Alphaproteobacteria</taxon>
        <taxon>Acetobacterales</taxon>
        <taxon>Acetobacteraceae</taxon>
        <taxon>Gluconacetobacter</taxon>
    </lineage>
</organism>